<evidence type="ECO:0000313" key="5">
    <source>
        <dbReference type="Proteomes" id="UP000509782"/>
    </source>
</evidence>
<feature type="chain" id="PRO_5030082811" description="Penicillin-binding protein activator LpoB" evidence="2">
    <location>
        <begin position="21"/>
        <end position="204"/>
    </location>
</feature>
<evidence type="ECO:0000313" key="4">
    <source>
        <dbReference type="EMBL" id="XAN16403.1"/>
    </source>
</evidence>
<dbReference type="Gene3D" id="3.40.50.10610">
    <property type="entry name" value="ABC-type transport auxiliary lipoprotein component"/>
    <property type="match status" value="1"/>
</dbReference>
<dbReference type="GeneID" id="92848279"/>
<evidence type="ECO:0000313" key="3">
    <source>
        <dbReference type="EMBL" id="QKQ49231.1"/>
    </source>
</evidence>
<evidence type="ECO:0000256" key="1">
    <source>
        <dbReference type="NCBIfam" id="TIGR02722"/>
    </source>
</evidence>
<accession>A0A3R9HSA8</accession>
<dbReference type="Proteomes" id="UP000509782">
    <property type="component" value="Chromosome"/>
</dbReference>
<name>A0A3R9HSA8_ACHDE</name>
<dbReference type="OrthoDB" id="9803653at2"/>
<gene>
    <name evidence="3" type="primary">lpoB</name>
    <name evidence="4" type="ORF">AAIK43_34410</name>
    <name evidence="3" type="ORF">FOC81_21990</name>
</gene>
<reference evidence="4 6" key="2">
    <citation type="submission" date="2024-05" db="EMBL/GenBank/DDBJ databases">
        <title>Achromobacter denitrificans. BP1, complete genome.</title>
        <authorList>
            <person name="Zhang B."/>
        </authorList>
    </citation>
    <scope>NUCLEOTIDE SEQUENCE [LARGE SCALE GENOMIC DNA]</scope>
    <source>
        <strain evidence="4 6">BP1</strain>
    </source>
</reference>
<evidence type="ECO:0000256" key="2">
    <source>
        <dbReference type="SAM" id="SignalP"/>
    </source>
</evidence>
<keyword evidence="6" id="KW-1185">Reference proteome</keyword>
<dbReference type="AlphaFoldDB" id="A0A3R9HSA8"/>
<dbReference type="Pfam" id="PF13036">
    <property type="entry name" value="LpoB"/>
    <property type="match status" value="1"/>
</dbReference>
<dbReference type="EMBL" id="CP054569">
    <property type="protein sequence ID" value="QKQ49231.1"/>
    <property type="molecule type" value="Genomic_DNA"/>
</dbReference>
<proteinExistence type="predicted"/>
<keyword evidence="2" id="KW-0732">Signal</keyword>
<dbReference type="RefSeq" id="WP_062679665.1">
    <property type="nucleotide sequence ID" value="NZ_BLWG01000038.1"/>
</dbReference>
<dbReference type="Proteomes" id="UP001446337">
    <property type="component" value="Chromosome"/>
</dbReference>
<reference evidence="3 5" key="1">
    <citation type="submission" date="2020-05" db="EMBL/GenBank/DDBJ databases">
        <title>FDA dAtabase for Regulatory Grade micrObial Sequences (FDA-ARGOS): Supporting development and validation of Infectious Disease Dx tests.</title>
        <authorList>
            <person name="Sproer C."/>
            <person name="Gronow S."/>
            <person name="Severitt S."/>
            <person name="Schroder I."/>
            <person name="Tallon L."/>
            <person name="Sadzewicz L."/>
            <person name="Zhao X."/>
            <person name="Vavikolanu K."/>
            <person name="Mehta A."/>
            <person name="Aluvathingal J."/>
            <person name="Nadendla S."/>
            <person name="Myers T."/>
            <person name="Yan Y."/>
            <person name="Sichtig H."/>
        </authorList>
    </citation>
    <scope>NUCLEOTIDE SEQUENCE [LARGE SCALE GENOMIC DNA]</scope>
    <source>
        <strain evidence="3 5">FDAARGOS_787</strain>
    </source>
</reference>
<feature type="signal peptide" evidence="2">
    <location>
        <begin position="1"/>
        <end position="20"/>
    </location>
</feature>
<dbReference type="EMBL" id="CP154792">
    <property type="protein sequence ID" value="XAN16403.1"/>
    <property type="molecule type" value="Genomic_DNA"/>
</dbReference>
<dbReference type="NCBIfam" id="TIGR02722">
    <property type="entry name" value="lp"/>
    <property type="match status" value="1"/>
</dbReference>
<sequence>MSVKLSLSAALLAATLAGCATTTQYVDQKTDKVAVMGLDYKDFESAANKMVNDMLNSPLMVHPKAAQGGRFVIAMSNITNDTAQRIDTDQLTKKIRVSLLNSGRFVITTAVGLNGPEDAMTAKSRALKGSKMVNQATVKKDGRVIAPDFSLSGKIMQRNNRVDSRTQQVDYYFQLTLTNLDNGLAYWEGEEAIIKRGDNRTVTW</sequence>
<dbReference type="PROSITE" id="PS51257">
    <property type="entry name" value="PROKAR_LIPOPROTEIN"/>
    <property type="match status" value="1"/>
</dbReference>
<protein>
    <recommendedName>
        <fullName evidence="1">Penicillin-binding protein activator LpoB</fullName>
    </recommendedName>
</protein>
<organism evidence="3 5">
    <name type="scientific">Achromobacter denitrificans</name>
    <name type="common">Alcaligenes denitrificans</name>
    <dbReference type="NCBI Taxonomy" id="32002"/>
    <lineage>
        <taxon>Bacteria</taxon>
        <taxon>Pseudomonadati</taxon>
        <taxon>Pseudomonadota</taxon>
        <taxon>Betaproteobacteria</taxon>
        <taxon>Burkholderiales</taxon>
        <taxon>Alcaligenaceae</taxon>
        <taxon>Achromobacter</taxon>
    </lineage>
</organism>
<dbReference type="InterPro" id="IPR014094">
    <property type="entry name" value="LpoB"/>
</dbReference>
<evidence type="ECO:0000313" key="6">
    <source>
        <dbReference type="Proteomes" id="UP001446337"/>
    </source>
</evidence>
<dbReference type="STRING" id="32002.BVK87_23255"/>